<dbReference type="Pfam" id="PF07883">
    <property type="entry name" value="Cupin_2"/>
    <property type="match status" value="1"/>
</dbReference>
<evidence type="ECO:0000259" key="1">
    <source>
        <dbReference type="Pfam" id="PF07883"/>
    </source>
</evidence>
<dbReference type="SUPFAM" id="SSF51182">
    <property type="entry name" value="RmlC-like cupins"/>
    <property type="match status" value="1"/>
</dbReference>
<reference evidence="2 3" key="1">
    <citation type="submission" date="2015-06" db="EMBL/GenBank/DDBJ databases">
        <authorList>
            <person name="Zeng Y."/>
            <person name="Huang Y."/>
        </authorList>
    </citation>
    <scope>NUCLEOTIDE SEQUENCE [LARGE SCALE GENOMIC DNA]</scope>
    <source>
        <strain evidence="2 3">PQ-2</strain>
    </source>
</reference>
<keyword evidence="3" id="KW-1185">Reference proteome</keyword>
<dbReference type="PANTHER" id="PTHR36114">
    <property type="entry name" value="16.7 KDA PROTEIN IN WHIE LOCUS"/>
    <property type="match status" value="1"/>
</dbReference>
<sequence length="122" mass="13668">MSQAINIAKAQEAIEDLWSPKVLGRVNDQYVKAARVQGSLTWHKHDNEDELFLVTKGRLKIEIEGQDTVCLGPGEFFVVPKGVMHNPIADDECWIVLIETVSTKHTGDVVIDRTRSIDEQLA</sequence>
<name>A0A0G3XHQ3_9SPHN</name>
<dbReference type="PATRIC" id="fig|1348774.3.peg.2811"/>
<dbReference type="PANTHER" id="PTHR36114:SF1">
    <property type="entry name" value="16.7 KDA PROTEIN IN WHIE LOCUS"/>
    <property type="match status" value="1"/>
</dbReference>
<dbReference type="InterPro" id="IPR013096">
    <property type="entry name" value="Cupin_2"/>
</dbReference>
<organism evidence="2 3">
    <name type="scientific">Croceicoccus naphthovorans</name>
    <dbReference type="NCBI Taxonomy" id="1348774"/>
    <lineage>
        <taxon>Bacteria</taxon>
        <taxon>Pseudomonadati</taxon>
        <taxon>Pseudomonadota</taxon>
        <taxon>Alphaproteobacteria</taxon>
        <taxon>Sphingomonadales</taxon>
        <taxon>Erythrobacteraceae</taxon>
        <taxon>Croceicoccus</taxon>
    </lineage>
</organism>
<dbReference type="InterPro" id="IPR011051">
    <property type="entry name" value="RmlC_Cupin_sf"/>
</dbReference>
<dbReference type="InterPro" id="IPR052044">
    <property type="entry name" value="PKS_Associated_Protein"/>
</dbReference>
<evidence type="ECO:0000313" key="3">
    <source>
        <dbReference type="Proteomes" id="UP000035287"/>
    </source>
</evidence>
<dbReference type="EMBL" id="CP011770">
    <property type="protein sequence ID" value="AKM10732.1"/>
    <property type="molecule type" value="Genomic_DNA"/>
</dbReference>
<evidence type="ECO:0000313" key="2">
    <source>
        <dbReference type="EMBL" id="AKM10732.1"/>
    </source>
</evidence>
<dbReference type="CDD" id="cd02226">
    <property type="entry name" value="cupin_YdbB-like"/>
    <property type="match status" value="1"/>
</dbReference>
<feature type="domain" description="Cupin type-2" evidence="1">
    <location>
        <begin position="38"/>
        <end position="91"/>
    </location>
</feature>
<dbReference type="KEGG" id="cna:AB433_13370"/>
<dbReference type="Proteomes" id="UP000035287">
    <property type="component" value="Chromosome"/>
</dbReference>
<proteinExistence type="predicted"/>
<gene>
    <name evidence="2" type="ORF">AB433_13370</name>
</gene>
<dbReference type="OrthoDB" id="9794183at2"/>
<protein>
    <submittedName>
        <fullName evidence="2">Cupin</fullName>
    </submittedName>
</protein>
<accession>A0A0G3XHQ3</accession>
<dbReference type="AlphaFoldDB" id="A0A0G3XHQ3"/>
<dbReference type="InterPro" id="IPR014710">
    <property type="entry name" value="RmlC-like_jellyroll"/>
</dbReference>
<dbReference type="RefSeq" id="WP_047821654.1">
    <property type="nucleotide sequence ID" value="NZ_CP011770.1"/>
</dbReference>
<dbReference type="Gene3D" id="2.60.120.10">
    <property type="entry name" value="Jelly Rolls"/>
    <property type="match status" value="1"/>
</dbReference>